<proteinExistence type="inferred from homology"/>
<dbReference type="GO" id="GO:0016614">
    <property type="term" value="F:oxidoreductase activity, acting on CH-OH group of donors"/>
    <property type="evidence" value="ECO:0007669"/>
    <property type="project" value="InterPro"/>
</dbReference>
<dbReference type="Proteomes" id="UP000007882">
    <property type="component" value="Chromosome"/>
</dbReference>
<evidence type="ECO:0000256" key="5">
    <source>
        <dbReference type="RuleBase" id="RU003968"/>
    </source>
</evidence>
<dbReference type="PROSITE" id="PS00623">
    <property type="entry name" value="GMC_OXRED_1"/>
    <property type="match status" value="1"/>
</dbReference>
<dbReference type="HOGENOM" id="CLU_002865_7_1_11"/>
<dbReference type="InterPro" id="IPR007867">
    <property type="entry name" value="GMC_OxRtase_C"/>
</dbReference>
<evidence type="ECO:0000256" key="1">
    <source>
        <dbReference type="ARBA" id="ARBA00001974"/>
    </source>
</evidence>
<evidence type="ECO:0000256" key="4">
    <source>
        <dbReference type="ARBA" id="ARBA00022827"/>
    </source>
</evidence>
<comment type="similarity">
    <text evidence="2 5">Belongs to the GMC oxidoreductase family.</text>
</comment>
<name>I0H4I5_ACTM4</name>
<protein>
    <submittedName>
        <fullName evidence="7">Putative oxidoreductase</fullName>
    </submittedName>
</protein>
<dbReference type="GO" id="GO:0050660">
    <property type="term" value="F:flavin adenine dinucleotide binding"/>
    <property type="evidence" value="ECO:0007669"/>
    <property type="project" value="InterPro"/>
</dbReference>
<dbReference type="Pfam" id="PF05199">
    <property type="entry name" value="GMC_oxred_C"/>
    <property type="match status" value="1"/>
</dbReference>
<evidence type="ECO:0000256" key="2">
    <source>
        <dbReference type="ARBA" id="ARBA00010790"/>
    </source>
</evidence>
<dbReference type="Gene3D" id="3.50.50.60">
    <property type="entry name" value="FAD/NAD(P)-binding domain"/>
    <property type="match status" value="1"/>
</dbReference>
<dbReference type="OrthoDB" id="9785276at2"/>
<dbReference type="InterPro" id="IPR023978">
    <property type="entry name" value="GMC_oxidoreductase_bact"/>
</dbReference>
<evidence type="ECO:0000256" key="3">
    <source>
        <dbReference type="ARBA" id="ARBA00022630"/>
    </source>
</evidence>
<dbReference type="PANTHER" id="PTHR11552">
    <property type="entry name" value="GLUCOSE-METHANOL-CHOLINE GMC OXIDOREDUCTASE"/>
    <property type="match status" value="1"/>
</dbReference>
<gene>
    <name evidence="7" type="ordered locus">AMIS_27020</name>
</gene>
<dbReference type="InterPro" id="IPR000172">
    <property type="entry name" value="GMC_OxRdtase_N"/>
</dbReference>
<feature type="domain" description="Glucose-methanol-choline oxidoreductase N-terminal" evidence="6">
    <location>
        <begin position="94"/>
        <end position="117"/>
    </location>
</feature>
<dbReference type="NCBIfam" id="TIGR03970">
    <property type="entry name" value="Rv0697"/>
    <property type="match status" value="1"/>
</dbReference>
<evidence type="ECO:0000313" key="8">
    <source>
        <dbReference type="Proteomes" id="UP000007882"/>
    </source>
</evidence>
<dbReference type="PATRIC" id="fig|512565.3.peg.2701"/>
<evidence type="ECO:0000259" key="6">
    <source>
        <dbReference type="PROSITE" id="PS00623"/>
    </source>
</evidence>
<evidence type="ECO:0000313" key="7">
    <source>
        <dbReference type="EMBL" id="BAL87922.1"/>
    </source>
</evidence>
<sequence>MTRIDAPRIFGSGKPDVIVVGAGGAGAVLAARLSEDPDRTVLVVEAGTVPADPEQLSTDLTDARRVPGARLAHAAVAAHEVHLTAHRRWQVPRGRILGGSTTINGGYFVRARRADFARWAARGNPAWAYDRALPLLRRLETDLDHPASALHGGDGPMPVSRTDMRHPAAAAFHDTAVAMGFPADPDKNDQQAPGIGPVPCNVRSGVRHNTGMRYLPAAVQARPNLTVIGDCRATRILTDRGRAIGVAADYAGRPVDLHAGQVVLCAGAFATAELLLRSGIGPREDLERLGIPVIRDAPAVGSGFSDHPQLVIPWHPADRLPDRTASWLGGCLHLCSSGDPGGPGDLEILQALIPLPRLADPGVADASPLAFLVADQSPRPTGRLRLAAAALHVAPVIDYGYLRTPDSYRNLREAVRTTAALLDTRPLAGLHRGLLDPPPSILDDDRSLNRWIRDHLGTSQHTCGTAPMGDPDDHRTSAADQYGRVHGVRGLRIADTSLLPDAPLRGPAATAVLIGELIADALRNELT</sequence>
<dbReference type="PANTHER" id="PTHR11552:SF147">
    <property type="entry name" value="CHOLINE DEHYDROGENASE, MITOCHONDRIAL"/>
    <property type="match status" value="1"/>
</dbReference>
<dbReference type="STRING" id="512565.AMIS_27020"/>
<keyword evidence="3 5" id="KW-0285">Flavoprotein</keyword>
<dbReference type="KEGG" id="ams:AMIS_27020"/>
<organism evidence="7 8">
    <name type="scientific">Actinoplanes missouriensis (strain ATCC 14538 / DSM 43046 / CBS 188.64 / JCM 3121 / NBRC 102363 / NCIMB 12654 / NRRL B-3342 / UNCC 431)</name>
    <dbReference type="NCBI Taxonomy" id="512565"/>
    <lineage>
        <taxon>Bacteria</taxon>
        <taxon>Bacillati</taxon>
        <taxon>Actinomycetota</taxon>
        <taxon>Actinomycetes</taxon>
        <taxon>Micromonosporales</taxon>
        <taxon>Micromonosporaceae</taxon>
        <taxon>Actinoplanes</taxon>
    </lineage>
</organism>
<dbReference type="Gene3D" id="3.30.410.40">
    <property type="match status" value="1"/>
</dbReference>
<reference evidence="7 8" key="1">
    <citation type="submission" date="2012-02" db="EMBL/GenBank/DDBJ databases">
        <title>Complete genome sequence of Actinoplanes missouriensis 431 (= NBRC 102363).</title>
        <authorList>
            <person name="Ohnishi Y."/>
            <person name="Ishikawa J."/>
            <person name="Sekine M."/>
            <person name="Hosoyama A."/>
            <person name="Harada T."/>
            <person name="Narita H."/>
            <person name="Hata T."/>
            <person name="Konno Y."/>
            <person name="Tutikane K."/>
            <person name="Fujita N."/>
            <person name="Horinouchi S."/>
            <person name="Hayakawa M."/>
        </authorList>
    </citation>
    <scope>NUCLEOTIDE SEQUENCE [LARGE SCALE GENOMIC DNA]</scope>
    <source>
        <strain evidence="8">ATCC 14538 / DSM 43046 / CBS 188.64 / JCM 3121 / NBRC 102363 / NCIMB 12654 / NRRL B-3342 / UNCC 431</strain>
    </source>
</reference>
<dbReference type="InterPro" id="IPR036188">
    <property type="entry name" value="FAD/NAD-bd_sf"/>
</dbReference>
<dbReference type="EMBL" id="AP012319">
    <property type="protein sequence ID" value="BAL87922.1"/>
    <property type="molecule type" value="Genomic_DNA"/>
</dbReference>
<dbReference type="eggNOG" id="COG2303">
    <property type="taxonomic scope" value="Bacteria"/>
</dbReference>
<dbReference type="SUPFAM" id="SSF54373">
    <property type="entry name" value="FAD-linked reductases, C-terminal domain"/>
    <property type="match status" value="1"/>
</dbReference>
<accession>I0H4I5</accession>
<keyword evidence="8" id="KW-1185">Reference proteome</keyword>
<dbReference type="SUPFAM" id="SSF51905">
    <property type="entry name" value="FAD/NAD(P)-binding domain"/>
    <property type="match status" value="1"/>
</dbReference>
<keyword evidence="4 5" id="KW-0274">FAD</keyword>
<dbReference type="InterPro" id="IPR012132">
    <property type="entry name" value="GMC_OxRdtase"/>
</dbReference>
<dbReference type="Pfam" id="PF00732">
    <property type="entry name" value="GMC_oxred_N"/>
    <property type="match status" value="1"/>
</dbReference>
<dbReference type="PIRSF" id="PIRSF000137">
    <property type="entry name" value="Alcohol_oxidase"/>
    <property type="match status" value="1"/>
</dbReference>
<dbReference type="AlphaFoldDB" id="I0H4I5"/>
<dbReference type="RefSeq" id="WP_014442817.1">
    <property type="nucleotide sequence ID" value="NC_017093.1"/>
</dbReference>
<comment type="cofactor">
    <cofactor evidence="1">
        <name>FAD</name>
        <dbReference type="ChEBI" id="CHEBI:57692"/>
    </cofactor>
</comment>